<evidence type="ECO:0000256" key="4">
    <source>
        <dbReference type="ARBA" id="ARBA00022801"/>
    </source>
</evidence>
<keyword evidence="3 10" id="KW-0732">Signal</keyword>
<accession>A0A3N0DRT4</accession>
<dbReference type="SUPFAM" id="SSF50494">
    <property type="entry name" value="Trypsin-like serine proteases"/>
    <property type="match status" value="1"/>
</dbReference>
<evidence type="ECO:0000256" key="3">
    <source>
        <dbReference type="ARBA" id="ARBA00022729"/>
    </source>
</evidence>
<feature type="disulfide bond" evidence="9">
    <location>
        <begin position="301"/>
        <end position="311"/>
    </location>
</feature>
<gene>
    <name evidence="12" type="ORF">EFW17_23215</name>
</gene>
<dbReference type="Pfam" id="PF02983">
    <property type="entry name" value="Pro_Al_protease"/>
    <property type="match status" value="1"/>
</dbReference>
<dbReference type="EMBL" id="RJMB01000040">
    <property type="protein sequence ID" value="RNL78186.1"/>
    <property type="molecule type" value="Genomic_DNA"/>
</dbReference>
<dbReference type="PIRSF" id="PIRSF001134">
    <property type="entry name" value="Streptogrisin"/>
    <property type="match status" value="1"/>
</dbReference>
<feature type="disulfide bond" evidence="9">
    <location>
        <begin position="337"/>
        <end position="364"/>
    </location>
</feature>
<dbReference type="Proteomes" id="UP000269198">
    <property type="component" value="Unassembled WGS sequence"/>
</dbReference>
<comment type="caution">
    <text evidence="12">The sequence shown here is derived from an EMBL/GenBank/DDBJ whole genome shotgun (WGS) entry which is preliminary data.</text>
</comment>
<dbReference type="AlphaFoldDB" id="A0A3N0DRT4"/>
<keyword evidence="13" id="KW-1185">Reference proteome</keyword>
<reference evidence="12 13" key="1">
    <citation type="submission" date="2018-11" db="EMBL/GenBank/DDBJ databases">
        <title>The genome draft of YIM 96095.</title>
        <authorList>
            <person name="Tang S.-K."/>
            <person name="Chunyu W.-X."/>
            <person name="Feng Y.-Z."/>
        </authorList>
    </citation>
    <scope>NUCLEOTIDE SEQUENCE [LARGE SCALE GENOMIC DNA]</scope>
    <source>
        <strain evidence="12 13">YIM 96095</strain>
    </source>
</reference>
<evidence type="ECO:0000256" key="6">
    <source>
        <dbReference type="ARBA" id="ARBA00023145"/>
    </source>
</evidence>
<organism evidence="12 13">
    <name type="scientific">Halostreptopolyspora alba</name>
    <dbReference type="NCBI Taxonomy" id="2487137"/>
    <lineage>
        <taxon>Bacteria</taxon>
        <taxon>Bacillati</taxon>
        <taxon>Actinomycetota</taxon>
        <taxon>Actinomycetes</taxon>
        <taxon>Streptosporangiales</taxon>
        <taxon>Nocardiopsidaceae</taxon>
        <taxon>Halostreptopolyspora</taxon>
    </lineage>
</organism>
<dbReference type="InterPro" id="IPR009003">
    <property type="entry name" value="Peptidase_S1_PA"/>
</dbReference>
<feature type="domain" description="Peptidase S1A alpha-lytic prodomain" evidence="11">
    <location>
        <begin position="128"/>
        <end position="186"/>
    </location>
</feature>
<evidence type="ECO:0000256" key="10">
    <source>
        <dbReference type="SAM" id="SignalP"/>
    </source>
</evidence>
<dbReference type="GO" id="GO:0006508">
    <property type="term" value="P:proteolysis"/>
    <property type="evidence" value="ECO:0007669"/>
    <property type="project" value="UniProtKB-KW"/>
</dbReference>
<protein>
    <submittedName>
        <fullName evidence="12">S1 family peptidase</fullName>
    </submittedName>
</protein>
<evidence type="ECO:0000256" key="1">
    <source>
        <dbReference type="ARBA" id="ARBA00007664"/>
    </source>
</evidence>
<feature type="active site" description="Charge relay system" evidence="8">
    <location>
        <position position="262"/>
    </location>
</feature>
<dbReference type="InterPro" id="IPR035070">
    <property type="entry name" value="Streptogrisin_prodomain"/>
</dbReference>
<keyword evidence="5" id="KW-0720">Serine protease</keyword>
<dbReference type="GO" id="GO:0004252">
    <property type="term" value="F:serine-type endopeptidase activity"/>
    <property type="evidence" value="ECO:0007669"/>
    <property type="project" value="InterPro"/>
</dbReference>
<feature type="active site" description="Charge relay system" evidence="8">
    <location>
        <position position="343"/>
    </location>
</feature>
<keyword evidence="4" id="KW-0378">Hydrolase</keyword>
<dbReference type="CDD" id="cd21112">
    <property type="entry name" value="alphaLP-like"/>
    <property type="match status" value="1"/>
</dbReference>
<evidence type="ECO:0000313" key="13">
    <source>
        <dbReference type="Proteomes" id="UP000269198"/>
    </source>
</evidence>
<dbReference type="Gene3D" id="3.30.300.50">
    <property type="match status" value="2"/>
</dbReference>
<evidence type="ECO:0000256" key="8">
    <source>
        <dbReference type="PIRSR" id="PIRSR001134-1"/>
    </source>
</evidence>
<sequence length="389" mass="39286">MREPPVVPRSLGSSVLVLGLVATGLVAATSSGAASAAETPRGQDPPARELLTAMERDLGLSTASDARQRLDQEAEARSTDSELRAELGDAWGGSYFDGDSGELTVTVTDESATDDIAAAGATPRTVEYSEAELDAIVSDLNAQGAKDAKDGVTGWYPDSESNSVVVEVRNGHEDAAEELVADAGVDSAAVRVAQTDAEPRPYADIVGGESYEIGGSGLCSIGFAVEGGFVTAGHCGSAGTSVASADGTGTGTVAGSQFPGADMGHVEADANWTPTPTVNDHQGGTVTVAGSQESPEGASVCRSGATTGFHCGEIQAKGRTVVYPEGQVRGLTQTDVCAEPGDSGGSWLTDDQAQGVTSGGSGNCVFGGTTYFQPLGPILEEFGLTLLTS</sequence>
<dbReference type="Gene3D" id="2.40.10.10">
    <property type="entry name" value="Trypsin-like serine proteases"/>
    <property type="match status" value="2"/>
</dbReference>
<keyword evidence="7 9" id="KW-1015">Disulfide bond</keyword>
<evidence type="ECO:0000256" key="2">
    <source>
        <dbReference type="ARBA" id="ARBA00022670"/>
    </source>
</evidence>
<feature type="active site" description="Charge relay system" evidence="8">
    <location>
        <position position="234"/>
    </location>
</feature>
<proteinExistence type="inferred from homology"/>
<dbReference type="InterPro" id="IPR004236">
    <property type="entry name" value="Pept_S1_alpha_lytic"/>
</dbReference>
<dbReference type="InterPro" id="IPR043504">
    <property type="entry name" value="Peptidase_S1_PA_chymotrypsin"/>
</dbReference>
<evidence type="ECO:0000313" key="12">
    <source>
        <dbReference type="EMBL" id="RNL78186.1"/>
    </source>
</evidence>
<name>A0A3N0DRT4_9ACTN</name>
<evidence type="ECO:0000256" key="7">
    <source>
        <dbReference type="ARBA" id="ARBA00023157"/>
    </source>
</evidence>
<evidence type="ECO:0000259" key="11">
    <source>
        <dbReference type="Pfam" id="PF02983"/>
    </source>
</evidence>
<dbReference type="GO" id="GO:0005576">
    <property type="term" value="C:extracellular region"/>
    <property type="evidence" value="ECO:0007669"/>
    <property type="project" value="InterPro"/>
</dbReference>
<evidence type="ECO:0000256" key="5">
    <source>
        <dbReference type="ARBA" id="ARBA00022825"/>
    </source>
</evidence>
<dbReference type="PRINTS" id="PR00861">
    <property type="entry name" value="ALYTICPTASE"/>
</dbReference>
<comment type="similarity">
    <text evidence="1">Belongs to the peptidase S1 family.</text>
</comment>
<evidence type="ECO:0000256" key="9">
    <source>
        <dbReference type="PIRSR" id="PIRSR001134-2"/>
    </source>
</evidence>
<feature type="disulfide bond" evidence="9">
    <location>
        <begin position="219"/>
        <end position="235"/>
    </location>
</feature>
<keyword evidence="2" id="KW-0645">Protease</keyword>
<dbReference type="RefSeq" id="WP_123203578.1">
    <property type="nucleotide sequence ID" value="NZ_RJMB01000040.1"/>
</dbReference>
<feature type="chain" id="PRO_5039651403" evidence="10">
    <location>
        <begin position="37"/>
        <end position="389"/>
    </location>
</feature>
<keyword evidence="6" id="KW-0865">Zymogen</keyword>
<dbReference type="OrthoDB" id="8781117at2"/>
<feature type="signal peptide" evidence="10">
    <location>
        <begin position="1"/>
        <end position="36"/>
    </location>
</feature>
<dbReference type="SUPFAM" id="SSF54806">
    <property type="entry name" value="Alpha-lytic protease prodomain"/>
    <property type="match status" value="1"/>
</dbReference>
<dbReference type="InterPro" id="IPR001316">
    <property type="entry name" value="Pept_S1A_streptogrisin"/>
</dbReference>
<dbReference type="InterPro" id="IPR037295">
    <property type="entry name" value="Alpha-lytic_protease_prodomain"/>
</dbReference>